<dbReference type="InterPro" id="IPR001245">
    <property type="entry name" value="Ser-Thr/Tyr_kinase_cat_dom"/>
</dbReference>
<evidence type="ECO:0000256" key="2">
    <source>
        <dbReference type="ARBA" id="ARBA00012513"/>
    </source>
</evidence>
<dbReference type="InterPro" id="IPR051824">
    <property type="entry name" value="LRR_Rcpt-Like_S/T_Kinase"/>
</dbReference>
<dbReference type="Gene3D" id="3.30.200.20">
    <property type="entry name" value="Phosphorylase Kinase, domain 1"/>
    <property type="match status" value="1"/>
</dbReference>
<evidence type="ECO:0000313" key="21">
    <source>
        <dbReference type="EMBL" id="KAH0924354.1"/>
    </source>
</evidence>
<keyword evidence="12 19" id="KW-1133">Transmembrane helix</keyword>
<evidence type="ECO:0000256" key="15">
    <source>
        <dbReference type="ARBA" id="ARBA00023180"/>
    </source>
</evidence>
<evidence type="ECO:0000256" key="1">
    <source>
        <dbReference type="ARBA" id="ARBA00004479"/>
    </source>
</evidence>
<dbReference type="InterPro" id="IPR000719">
    <property type="entry name" value="Prot_kinase_dom"/>
</dbReference>
<keyword evidence="11 18" id="KW-0067">ATP-binding</keyword>
<dbReference type="Gene3D" id="2.60.120.430">
    <property type="entry name" value="Galactose-binding lectin"/>
    <property type="match status" value="1"/>
</dbReference>
<evidence type="ECO:0000256" key="16">
    <source>
        <dbReference type="ARBA" id="ARBA00047899"/>
    </source>
</evidence>
<dbReference type="InterPro" id="IPR021720">
    <property type="entry name" value="Malectin_dom"/>
</dbReference>
<keyword evidence="3" id="KW-0723">Serine/threonine-protein kinase</keyword>
<dbReference type="Pfam" id="PF13855">
    <property type="entry name" value="LRR_8"/>
    <property type="match status" value="1"/>
</dbReference>
<dbReference type="Pfam" id="PF07714">
    <property type="entry name" value="PK_Tyr_Ser-Thr"/>
    <property type="match status" value="1"/>
</dbReference>
<dbReference type="SUPFAM" id="SSF56112">
    <property type="entry name" value="Protein kinase-like (PK-like)"/>
    <property type="match status" value="1"/>
</dbReference>
<reference evidence="21 22" key="1">
    <citation type="submission" date="2021-05" db="EMBL/GenBank/DDBJ databases">
        <title>Genome Assembly of Synthetic Allotetraploid Brassica napus Reveals Homoeologous Exchanges between Subgenomes.</title>
        <authorList>
            <person name="Davis J.T."/>
        </authorList>
    </citation>
    <scope>NUCLEOTIDE SEQUENCE [LARGE SCALE GENOMIC DNA]</scope>
    <source>
        <strain evidence="22">cv. Da-Ae</strain>
        <tissue evidence="21">Seedling</tissue>
    </source>
</reference>
<comment type="catalytic activity">
    <reaction evidence="16">
        <text>L-threonyl-[protein] + ATP = O-phospho-L-threonyl-[protein] + ADP + H(+)</text>
        <dbReference type="Rhea" id="RHEA:46608"/>
        <dbReference type="Rhea" id="RHEA-COMP:11060"/>
        <dbReference type="Rhea" id="RHEA-COMP:11605"/>
        <dbReference type="ChEBI" id="CHEBI:15378"/>
        <dbReference type="ChEBI" id="CHEBI:30013"/>
        <dbReference type="ChEBI" id="CHEBI:30616"/>
        <dbReference type="ChEBI" id="CHEBI:61977"/>
        <dbReference type="ChEBI" id="CHEBI:456216"/>
        <dbReference type="EC" id="2.7.11.1"/>
    </reaction>
</comment>
<feature type="transmembrane region" description="Helical" evidence="19">
    <location>
        <begin position="645"/>
        <end position="666"/>
    </location>
</feature>
<keyword evidence="22" id="KW-1185">Reference proteome</keyword>
<dbReference type="PROSITE" id="PS00107">
    <property type="entry name" value="PROTEIN_KINASE_ATP"/>
    <property type="match status" value="1"/>
</dbReference>
<evidence type="ECO:0000256" key="19">
    <source>
        <dbReference type="SAM" id="Phobius"/>
    </source>
</evidence>
<gene>
    <name evidence="21" type="ORF">HID58_024372</name>
</gene>
<evidence type="ECO:0000256" key="11">
    <source>
        <dbReference type="ARBA" id="ARBA00022840"/>
    </source>
</evidence>
<keyword evidence="7 19" id="KW-0812">Transmembrane</keyword>
<dbReference type="EMBL" id="JAGKQM010000006">
    <property type="protein sequence ID" value="KAH0924354.1"/>
    <property type="molecule type" value="Genomic_DNA"/>
</dbReference>
<evidence type="ECO:0000256" key="5">
    <source>
        <dbReference type="ARBA" id="ARBA00022614"/>
    </source>
</evidence>
<dbReference type="InterPro" id="IPR011009">
    <property type="entry name" value="Kinase-like_dom_sf"/>
</dbReference>
<evidence type="ECO:0000256" key="3">
    <source>
        <dbReference type="ARBA" id="ARBA00022527"/>
    </source>
</evidence>
<keyword evidence="13 19" id="KW-0472">Membrane</keyword>
<dbReference type="InterPro" id="IPR001611">
    <property type="entry name" value="Leu-rich_rpt"/>
</dbReference>
<evidence type="ECO:0000256" key="8">
    <source>
        <dbReference type="ARBA" id="ARBA00022729"/>
    </source>
</evidence>
<feature type="domain" description="Protein kinase" evidence="20">
    <location>
        <begin position="701"/>
        <end position="965"/>
    </location>
</feature>
<dbReference type="Gene3D" id="3.80.10.10">
    <property type="entry name" value="Ribonuclease Inhibitor"/>
    <property type="match status" value="2"/>
</dbReference>
<dbReference type="Gene3D" id="1.10.510.10">
    <property type="entry name" value="Transferase(Phosphotransferase) domain 1"/>
    <property type="match status" value="1"/>
</dbReference>
<keyword evidence="14" id="KW-0675">Receptor</keyword>
<evidence type="ECO:0000313" key="22">
    <source>
        <dbReference type="Proteomes" id="UP000824890"/>
    </source>
</evidence>
<protein>
    <recommendedName>
        <fullName evidence="2">non-specific serine/threonine protein kinase</fullName>
        <ecNumber evidence="2">2.7.11.1</ecNumber>
    </recommendedName>
</protein>
<evidence type="ECO:0000256" key="13">
    <source>
        <dbReference type="ARBA" id="ARBA00023136"/>
    </source>
</evidence>
<evidence type="ECO:0000256" key="14">
    <source>
        <dbReference type="ARBA" id="ARBA00023170"/>
    </source>
</evidence>
<dbReference type="EC" id="2.7.11.1" evidence="2"/>
<evidence type="ECO:0000259" key="20">
    <source>
        <dbReference type="PROSITE" id="PS50011"/>
    </source>
</evidence>
<comment type="subcellular location">
    <subcellularLocation>
        <location evidence="1">Membrane</location>
        <topology evidence="1">Single-pass type I membrane protein</topology>
    </subcellularLocation>
</comment>
<keyword evidence="6" id="KW-0808">Transferase</keyword>
<keyword evidence="5" id="KW-0433">Leucine-rich repeat</keyword>
<feature type="binding site" evidence="18">
    <location>
        <position position="729"/>
    </location>
    <ligand>
        <name>ATP</name>
        <dbReference type="ChEBI" id="CHEBI:30616"/>
    </ligand>
</feature>
<dbReference type="PROSITE" id="PS50011">
    <property type="entry name" value="PROTEIN_KINASE_DOM"/>
    <property type="match status" value="1"/>
</dbReference>
<comment type="catalytic activity">
    <reaction evidence="17">
        <text>L-seryl-[protein] + ATP = O-phospho-L-seryl-[protein] + ADP + H(+)</text>
        <dbReference type="Rhea" id="RHEA:17989"/>
        <dbReference type="Rhea" id="RHEA-COMP:9863"/>
        <dbReference type="Rhea" id="RHEA-COMP:11604"/>
        <dbReference type="ChEBI" id="CHEBI:15378"/>
        <dbReference type="ChEBI" id="CHEBI:29999"/>
        <dbReference type="ChEBI" id="CHEBI:30616"/>
        <dbReference type="ChEBI" id="CHEBI:83421"/>
        <dbReference type="ChEBI" id="CHEBI:456216"/>
        <dbReference type="EC" id="2.7.11.1"/>
    </reaction>
</comment>
<evidence type="ECO:0000256" key="10">
    <source>
        <dbReference type="ARBA" id="ARBA00022741"/>
    </source>
</evidence>
<keyword evidence="4" id="KW-0597">Phosphoprotein</keyword>
<name>A0ABQ8D4R0_BRANA</name>
<dbReference type="Pfam" id="PF00560">
    <property type="entry name" value="LRR_1"/>
    <property type="match status" value="1"/>
</dbReference>
<comment type="caution">
    <text evidence="21">The sequence shown here is derived from an EMBL/GenBank/DDBJ whole genome shotgun (WGS) entry which is preliminary data.</text>
</comment>
<dbReference type="InterPro" id="IPR032675">
    <property type="entry name" value="LRR_dom_sf"/>
</dbReference>
<sequence>MYRKFRWRPSIEEEISKLPSTMMPTCLLLIVWFLLCIPGSLHLVRAQNLTRAITDPDEAEALNSIFAAWKILRLREWNTSSELCSGPAIDDNIKIDDPAYNPFIKCDCTFNSSTICRITALKVFGKDAVGPIPPQLWTLIYLENLNLAQNYLTGSISPAIGNLTRMEWLTFGINALSGPFPKEIGLLTNLKSLGFGVNKFSGSIPPEIGNCTKLMKIYLGNFELKGGLPSSFANLVELEDLWIVDLDVTGRIPDFIGSWTKLLTMRIHGTGWSGPIPSSFSNLTSLNELRLGDISNGSSSLDFIKDMKSLRILVLRNNNLTGTIPSNIGEFSNLEQVDLSFNQLHGPIPASLFNLNQLTYLFLGNNTLNGSLPTQKSQGLSDIDVSYNDLSGSLPPWVSLPNLKLNLVANNFTLKGHDKRILQGLKCLQKNFPCNRGKGIYSEFSINSGGPEMRSNGEVFEKEDEDLGTASFFVSDVQRWAVSSVGYYSARRNNVWIINTLNAELYKSARHSSSSLRYYGLGLENGGYTVTLQFAEIIITDSYSWKGLGTRRFDIYIQGRLVEKDFDIRRTAGGNTIQAVQRKYKTNVSENYLEIHLFWAGKGTAGVPIMGTYGPLITSVSAKPDFRPTVGNMPPSKEKYSTGTIVGVIVGLGLVSIIAGVAIFMIRKRNKRYTDDAELLSMDIKPYTFSYSELKNATQDFNPSSKLGEGGFGSVYKGKLNDGREIAVKVLSVGSQHGKGQFVAEIVAISAVMHRNLVQLYGCCYEGDHRLLVYEYLPNGSLDQALFGNEHKHDFGYLAPEYAMRGHLTEKADVYAFGIVALELVSGRKNTNVNLDNEKKYLLQWAWNLHQDGREAELIDQELAEFNMEEVKRVIGIALLCTYSSHSLRPPMSRVVAMLSGDVEVSKITSQLGYLTDWRFDESSSSSFSAFQTKDTGASGSFSTGFVTPKDGNFKQLGVKIKEGR</sequence>
<keyword evidence="8" id="KW-0732">Signal</keyword>
<evidence type="ECO:0000256" key="18">
    <source>
        <dbReference type="PROSITE-ProRule" id="PRU10141"/>
    </source>
</evidence>
<dbReference type="PANTHER" id="PTHR48006">
    <property type="entry name" value="LEUCINE-RICH REPEAT-CONTAINING PROTEIN DDB_G0281931-RELATED"/>
    <property type="match status" value="1"/>
</dbReference>
<dbReference type="Proteomes" id="UP000824890">
    <property type="component" value="Unassembled WGS sequence"/>
</dbReference>
<dbReference type="SUPFAM" id="SSF52058">
    <property type="entry name" value="L domain-like"/>
    <property type="match status" value="1"/>
</dbReference>
<evidence type="ECO:0000256" key="17">
    <source>
        <dbReference type="ARBA" id="ARBA00048679"/>
    </source>
</evidence>
<proteinExistence type="predicted"/>
<evidence type="ECO:0000256" key="7">
    <source>
        <dbReference type="ARBA" id="ARBA00022692"/>
    </source>
</evidence>
<keyword evidence="10 18" id="KW-0547">Nucleotide-binding</keyword>
<evidence type="ECO:0000256" key="9">
    <source>
        <dbReference type="ARBA" id="ARBA00022737"/>
    </source>
</evidence>
<dbReference type="Pfam" id="PF11721">
    <property type="entry name" value="Malectin"/>
    <property type="match status" value="1"/>
</dbReference>
<keyword evidence="3" id="KW-0418">Kinase</keyword>
<dbReference type="PANTHER" id="PTHR48006:SF79">
    <property type="entry name" value="PROTEIN KINASE DOMAIN-CONTAINING PROTEIN"/>
    <property type="match status" value="1"/>
</dbReference>
<dbReference type="InterPro" id="IPR017441">
    <property type="entry name" value="Protein_kinase_ATP_BS"/>
</dbReference>
<keyword evidence="9" id="KW-0677">Repeat</keyword>
<accession>A0ABQ8D4R0</accession>
<evidence type="ECO:0000256" key="12">
    <source>
        <dbReference type="ARBA" id="ARBA00022989"/>
    </source>
</evidence>
<organism evidence="21 22">
    <name type="scientific">Brassica napus</name>
    <name type="common">Rape</name>
    <dbReference type="NCBI Taxonomy" id="3708"/>
    <lineage>
        <taxon>Eukaryota</taxon>
        <taxon>Viridiplantae</taxon>
        <taxon>Streptophyta</taxon>
        <taxon>Embryophyta</taxon>
        <taxon>Tracheophyta</taxon>
        <taxon>Spermatophyta</taxon>
        <taxon>Magnoliopsida</taxon>
        <taxon>eudicotyledons</taxon>
        <taxon>Gunneridae</taxon>
        <taxon>Pentapetalae</taxon>
        <taxon>rosids</taxon>
        <taxon>malvids</taxon>
        <taxon>Brassicales</taxon>
        <taxon>Brassicaceae</taxon>
        <taxon>Brassiceae</taxon>
        <taxon>Brassica</taxon>
    </lineage>
</organism>
<evidence type="ECO:0000256" key="4">
    <source>
        <dbReference type="ARBA" id="ARBA00022553"/>
    </source>
</evidence>
<evidence type="ECO:0000256" key="6">
    <source>
        <dbReference type="ARBA" id="ARBA00022679"/>
    </source>
</evidence>
<keyword evidence="15" id="KW-0325">Glycoprotein</keyword>